<dbReference type="SMART" id="SM00345">
    <property type="entry name" value="HTH_GNTR"/>
    <property type="match status" value="1"/>
</dbReference>
<keyword evidence="2" id="KW-0805">Transcription regulation</keyword>
<keyword evidence="1" id="KW-0678">Repressor</keyword>
<accession>A0A317L1A5</accession>
<dbReference type="InterPro" id="IPR046335">
    <property type="entry name" value="LacI/GalR-like_sensor"/>
</dbReference>
<dbReference type="PROSITE" id="PS50949">
    <property type="entry name" value="HTH_GNTR"/>
    <property type="match status" value="1"/>
</dbReference>
<dbReference type="EMBL" id="QGTD01000005">
    <property type="protein sequence ID" value="PWU69582.1"/>
    <property type="molecule type" value="Genomic_DNA"/>
</dbReference>
<dbReference type="Pfam" id="PF13377">
    <property type="entry name" value="Peripla_BP_3"/>
    <property type="match status" value="1"/>
</dbReference>
<dbReference type="RefSeq" id="WP_109983796.1">
    <property type="nucleotide sequence ID" value="NZ_QGTD01000005.1"/>
</dbReference>
<feature type="domain" description="HTH gntR-type" evidence="5">
    <location>
        <begin position="4"/>
        <end position="72"/>
    </location>
</feature>
<evidence type="ECO:0000256" key="2">
    <source>
        <dbReference type="ARBA" id="ARBA00023015"/>
    </source>
</evidence>
<protein>
    <submittedName>
        <fullName evidence="6">GntR family transcriptional regulator</fullName>
    </submittedName>
</protein>
<dbReference type="Pfam" id="PF00392">
    <property type="entry name" value="GntR"/>
    <property type="match status" value="1"/>
</dbReference>
<dbReference type="SUPFAM" id="SSF53822">
    <property type="entry name" value="Periplasmic binding protein-like I"/>
    <property type="match status" value="1"/>
</dbReference>
<dbReference type="InterPro" id="IPR036388">
    <property type="entry name" value="WH-like_DNA-bd_sf"/>
</dbReference>
<dbReference type="GO" id="GO:0000976">
    <property type="term" value="F:transcription cis-regulatory region binding"/>
    <property type="evidence" value="ECO:0007669"/>
    <property type="project" value="TreeGrafter"/>
</dbReference>
<keyword evidence="3" id="KW-0238">DNA-binding</keyword>
<dbReference type="InterPro" id="IPR000524">
    <property type="entry name" value="Tscrpt_reg_HTH_GntR"/>
</dbReference>
<dbReference type="Gene3D" id="1.10.10.10">
    <property type="entry name" value="Winged helix-like DNA-binding domain superfamily/Winged helix DNA-binding domain"/>
    <property type="match status" value="1"/>
</dbReference>
<dbReference type="CDD" id="cd07377">
    <property type="entry name" value="WHTH_GntR"/>
    <property type="match status" value="1"/>
</dbReference>
<dbReference type="CDD" id="cd06267">
    <property type="entry name" value="PBP1_LacI_sugar_binding-like"/>
    <property type="match status" value="1"/>
</dbReference>
<comment type="caution">
    <text evidence="6">The sequence shown here is derived from an EMBL/GenBank/DDBJ whole genome shotgun (WGS) entry which is preliminary data.</text>
</comment>
<reference evidence="6 7" key="1">
    <citation type="submission" date="2018-05" db="EMBL/GenBank/DDBJ databases">
        <title>Genomic analysis of Gracilibacillus dipsosauri DD1 reveals novel features of a salt-tolerant amylase.</title>
        <authorList>
            <person name="Deutch C.E."/>
            <person name="Yang S."/>
        </authorList>
    </citation>
    <scope>NUCLEOTIDE SEQUENCE [LARGE SCALE GENOMIC DNA]</scope>
    <source>
        <strain evidence="6 7">DD1</strain>
    </source>
</reference>
<dbReference type="PANTHER" id="PTHR30146:SF148">
    <property type="entry name" value="HTH-TYPE TRANSCRIPTIONAL REPRESSOR PURR-RELATED"/>
    <property type="match status" value="1"/>
</dbReference>
<dbReference type="PANTHER" id="PTHR30146">
    <property type="entry name" value="LACI-RELATED TRANSCRIPTIONAL REPRESSOR"/>
    <property type="match status" value="1"/>
</dbReference>
<evidence type="ECO:0000313" key="6">
    <source>
        <dbReference type="EMBL" id="PWU69582.1"/>
    </source>
</evidence>
<dbReference type="Proteomes" id="UP000245624">
    <property type="component" value="Unassembled WGS sequence"/>
</dbReference>
<keyword evidence="4" id="KW-0804">Transcription</keyword>
<evidence type="ECO:0000313" key="7">
    <source>
        <dbReference type="Proteomes" id="UP000245624"/>
    </source>
</evidence>
<proteinExistence type="predicted"/>
<organism evidence="6 7">
    <name type="scientific">Gracilibacillus dipsosauri</name>
    <dbReference type="NCBI Taxonomy" id="178340"/>
    <lineage>
        <taxon>Bacteria</taxon>
        <taxon>Bacillati</taxon>
        <taxon>Bacillota</taxon>
        <taxon>Bacilli</taxon>
        <taxon>Bacillales</taxon>
        <taxon>Bacillaceae</taxon>
        <taxon>Gracilibacillus</taxon>
    </lineage>
</organism>
<name>A0A317L1A5_9BACI</name>
<gene>
    <name evidence="6" type="ORF">DLJ74_06325</name>
</gene>
<dbReference type="InterPro" id="IPR028082">
    <property type="entry name" value="Peripla_BP_I"/>
</dbReference>
<sequence length="377" mass="43108">MNKKPMYEIIYKTLKEQIINDKYPLDKPLPTQIEIAKMFNTSEITSRRALVELATDGIITRIRGKGSFVNPSLKNQLESEQNKITKIYYVHTEVSFQLLSHRFYVDLLEGIHHDCEKKNIKFEMWNYHRNGEPPNEKGVGLIILNDGKGDGISLDVLDKWKQERRPLITSHFYYPHLEIPYVVVNNVNSGYLATQHLIAHKHHNIGIILTGDSLLDMNQEFMLRLEGYKLALSHHQILFRSENIQIVSGEHESEQMGFEGMKRLLALNNPPTAVVATSDLKAFGAIEAIKDAGLSVPEDISVVGIDDLQLSKYYSPALTTINQNSYTLGKRSVELLEEYAMLDKNNNKELIKDEIYPKLIVRDSTKMLSEIKRSGEI</sequence>
<dbReference type="SUPFAM" id="SSF46785">
    <property type="entry name" value="Winged helix' DNA-binding domain"/>
    <property type="match status" value="1"/>
</dbReference>
<evidence type="ECO:0000256" key="1">
    <source>
        <dbReference type="ARBA" id="ARBA00022491"/>
    </source>
</evidence>
<dbReference type="OrthoDB" id="9775106at2"/>
<dbReference type="Gene3D" id="3.40.50.2300">
    <property type="match status" value="2"/>
</dbReference>
<keyword evidence="7" id="KW-1185">Reference proteome</keyword>
<dbReference type="GO" id="GO:0003700">
    <property type="term" value="F:DNA-binding transcription factor activity"/>
    <property type="evidence" value="ECO:0007669"/>
    <property type="project" value="InterPro"/>
</dbReference>
<evidence type="ECO:0000256" key="4">
    <source>
        <dbReference type="ARBA" id="ARBA00023163"/>
    </source>
</evidence>
<dbReference type="InterPro" id="IPR036390">
    <property type="entry name" value="WH_DNA-bd_sf"/>
</dbReference>
<evidence type="ECO:0000256" key="3">
    <source>
        <dbReference type="ARBA" id="ARBA00023125"/>
    </source>
</evidence>
<dbReference type="AlphaFoldDB" id="A0A317L1A5"/>
<evidence type="ECO:0000259" key="5">
    <source>
        <dbReference type="PROSITE" id="PS50949"/>
    </source>
</evidence>